<dbReference type="InterPro" id="IPR037208">
    <property type="entry name" value="Spo0E-like_sf"/>
</dbReference>
<dbReference type="InterPro" id="IPR018540">
    <property type="entry name" value="Spo0E-like"/>
</dbReference>
<keyword evidence="3" id="KW-1185">Reference proteome</keyword>
<comment type="caution">
    <text evidence="2">The sequence shown here is derived from an EMBL/GenBank/DDBJ whole genome shotgun (WGS) entry which is preliminary data.</text>
</comment>
<name>A0A6N7IUY4_9FIRM</name>
<dbReference type="AlphaFoldDB" id="A0A6N7IUY4"/>
<evidence type="ECO:0000313" key="2">
    <source>
        <dbReference type="EMBL" id="MQL53892.1"/>
    </source>
</evidence>
<protein>
    <submittedName>
        <fullName evidence="2">Spo0E family sporulation regulatory protein-aspartic acid phosphatase</fullName>
    </submittedName>
</protein>
<accession>A0A6N7IUY4</accession>
<reference evidence="2 3" key="1">
    <citation type="submission" date="2019-10" db="EMBL/GenBank/DDBJ databases">
        <title>Comparative genomics of sulfur disproportionating microorganisms.</title>
        <authorList>
            <person name="Ward L.M."/>
            <person name="Bertran E."/>
            <person name="Johnston D."/>
        </authorList>
    </citation>
    <scope>NUCLEOTIDE SEQUENCE [LARGE SCALE GENOMIC DNA]</scope>
    <source>
        <strain evidence="2 3">DSM 14055</strain>
    </source>
</reference>
<feature type="region of interest" description="Disordered" evidence="1">
    <location>
        <begin position="46"/>
        <end position="77"/>
    </location>
</feature>
<sequence>MLMEIEKLRLKLNRIDYRNTAELLAVSRVLDELILQYHLQINGTGHKKEHSYEIPPKQTGKLHPAGFTVHGKAGRPF</sequence>
<dbReference type="EMBL" id="WHYR01000077">
    <property type="protein sequence ID" value="MQL53892.1"/>
    <property type="molecule type" value="Genomic_DNA"/>
</dbReference>
<gene>
    <name evidence="2" type="ORF">GFC01_16840</name>
</gene>
<dbReference type="Pfam" id="PF09388">
    <property type="entry name" value="SpoOE-like"/>
    <property type="match status" value="1"/>
</dbReference>
<organism evidence="2 3">
    <name type="scientific">Desulfofundulus thermobenzoicus</name>
    <dbReference type="NCBI Taxonomy" id="29376"/>
    <lineage>
        <taxon>Bacteria</taxon>
        <taxon>Bacillati</taxon>
        <taxon>Bacillota</taxon>
        <taxon>Clostridia</taxon>
        <taxon>Eubacteriales</taxon>
        <taxon>Peptococcaceae</taxon>
        <taxon>Desulfofundulus</taxon>
    </lineage>
</organism>
<evidence type="ECO:0000313" key="3">
    <source>
        <dbReference type="Proteomes" id="UP000441717"/>
    </source>
</evidence>
<evidence type="ECO:0000256" key="1">
    <source>
        <dbReference type="SAM" id="MobiDB-lite"/>
    </source>
</evidence>
<dbReference type="GO" id="GO:0043937">
    <property type="term" value="P:regulation of sporulation"/>
    <property type="evidence" value="ECO:0007669"/>
    <property type="project" value="InterPro"/>
</dbReference>
<proteinExistence type="predicted"/>
<dbReference type="SUPFAM" id="SSF140500">
    <property type="entry name" value="BAS1536-like"/>
    <property type="match status" value="1"/>
</dbReference>
<dbReference type="Proteomes" id="UP000441717">
    <property type="component" value="Unassembled WGS sequence"/>
</dbReference>